<dbReference type="EMBL" id="CP135443">
    <property type="protein sequence ID" value="WRY33824.1"/>
    <property type="molecule type" value="Genomic_DNA"/>
</dbReference>
<gene>
    <name evidence="2" type="ORF">RPE78_00580</name>
</gene>
<accession>A0ABZ1E1J8</accession>
<evidence type="ECO:0000256" key="1">
    <source>
        <dbReference type="SAM" id="SignalP"/>
    </source>
</evidence>
<sequence length="140" mass="16366">MNKTMKNSLILATTLSLAPLVALADPPWQKGDHKGMPPGIAKKVDDHHRGDNEKVIVIDRRDDHRDDRRVEERRVDDHRFPSHEWRRGERIDRDYVVIRDPGRYGLDPHYTYYRSYDHVYRVDKTGQMLALIGAVNAILN</sequence>
<dbReference type="Proteomes" id="UP001623290">
    <property type="component" value="Chromosome"/>
</dbReference>
<evidence type="ECO:0000313" key="3">
    <source>
        <dbReference type="Proteomes" id="UP001623290"/>
    </source>
</evidence>
<dbReference type="RefSeq" id="WP_339107586.1">
    <property type="nucleotide sequence ID" value="NZ_CP135443.1"/>
</dbReference>
<feature type="signal peptide" evidence="1">
    <location>
        <begin position="1"/>
        <end position="24"/>
    </location>
</feature>
<reference evidence="2 3" key="1">
    <citation type="submission" date="2023-09" db="EMBL/GenBank/DDBJ databases">
        <title>Thioclava shenzhenensis sp. nov., a multidrug resistant bacteria-antagonizing species isolated from coastal seawater.</title>
        <authorList>
            <person name="Long M."/>
        </authorList>
    </citation>
    <scope>NUCLEOTIDE SEQUENCE [LARGE SCALE GENOMIC DNA]</scope>
    <source>
        <strain evidence="2 3">FTW29</strain>
    </source>
</reference>
<keyword evidence="3" id="KW-1185">Reference proteome</keyword>
<name>A0ABZ1E1J8_9RHOB</name>
<organism evidence="2 3">
    <name type="scientific">Thioclava litoralis</name>
    <dbReference type="NCBI Taxonomy" id="3076557"/>
    <lineage>
        <taxon>Bacteria</taxon>
        <taxon>Pseudomonadati</taxon>
        <taxon>Pseudomonadota</taxon>
        <taxon>Alphaproteobacteria</taxon>
        <taxon>Rhodobacterales</taxon>
        <taxon>Paracoccaceae</taxon>
        <taxon>Thioclava</taxon>
    </lineage>
</organism>
<evidence type="ECO:0000313" key="2">
    <source>
        <dbReference type="EMBL" id="WRY33824.1"/>
    </source>
</evidence>
<proteinExistence type="predicted"/>
<feature type="chain" id="PRO_5045427628" evidence="1">
    <location>
        <begin position="25"/>
        <end position="140"/>
    </location>
</feature>
<keyword evidence="1" id="KW-0732">Signal</keyword>
<protein>
    <submittedName>
        <fullName evidence="2">Excinuclease ABC subunit A</fullName>
    </submittedName>
</protein>